<gene>
    <name evidence="2" type="ORF">EPL05_13255</name>
</gene>
<dbReference type="AlphaFoldDB" id="A0A3S3UYA0"/>
<dbReference type="RefSeq" id="WP_128534452.1">
    <property type="nucleotide sequence ID" value="NZ_SBIW01000006.1"/>
</dbReference>
<keyword evidence="1" id="KW-0732">Signal</keyword>
<dbReference type="Proteomes" id="UP000286701">
    <property type="component" value="Unassembled WGS sequence"/>
</dbReference>
<reference evidence="2 3" key="1">
    <citation type="submission" date="2019-01" db="EMBL/GenBank/DDBJ databases">
        <title>Mucilaginibacter antarcticum sp. nov., isolated from antarctic soil.</title>
        <authorList>
            <person name="Yan Y.-Q."/>
            <person name="Du Z.-J."/>
        </authorList>
    </citation>
    <scope>NUCLEOTIDE SEQUENCE [LARGE SCALE GENOMIC DNA]</scope>
    <source>
        <strain evidence="2 3">F01003</strain>
    </source>
</reference>
<feature type="signal peptide" evidence="1">
    <location>
        <begin position="1"/>
        <end position="21"/>
    </location>
</feature>
<sequence length="152" mass="17027">MAKANNLWVLLSAIGLWSACAHSNKLYTSSCSDGIAFKKVSYVNLVDSIKYYDKQYVEVYGKYIEGKNLSALVNDSLFADHGSNRALWVNFTQDCPLYLTGTQQGFFASEDGSYAHLNNRMVTLRGQVEVLLKGHQKAYSGTINQVSYIELY</sequence>
<evidence type="ECO:0000313" key="3">
    <source>
        <dbReference type="Proteomes" id="UP000286701"/>
    </source>
</evidence>
<comment type="caution">
    <text evidence="2">The sequence shown here is derived from an EMBL/GenBank/DDBJ whole genome shotgun (WGS) entry which is preliminary data.</text>
</comment>
<feature type="chain" id="PRO_5018547622" evidence="1">
    <location>
        <begin position="22"/>
        <end position="152"/>
    </location>
</feature>
<accession>A0A3S3UYA0</accession>
<dbReference type="OrthoDB" id="678908at2"/>
<keyword evidence="3" id="KW-1185">Reference proteome</keyword>
<organism evidence="2 3">
    <name type="scientific">Mucilaginibacter gilvus</name>
    <dbReference type="NCBI Taxonomy" id="2305909"/>
    <lineage>
        <taxon>Bacteria</taxon>
        <taxon>Pseudomonadati</taxon>
        <taxon>Bacteroidota</taxon>
        <taxon>Sphingobacteriia</taxon>
        <taxon>Sphingobacteriales</taxon>
        <taxon>Sphingobacteriaceae</taxon>
        <taxon>Mucilaginibacter</taxon>
    </lineage>
</organism>
<proteinExistence type="predicted"/>
<name>A0A3S3UYA0_9SPHI</name>
<evidence type="ECO:0000313" key="2">
    <source>
        <dbReference type="EMBL" id="RWY51033.1"/>
    </source>
</evidence>
<dbReference type="PROSITE" id="PS51257">
    <property type="entry name" value="PROKAR_LIPOPROTEIN"/>
    <property type="match status" value="1"/>
</dbReference>
<evidence type="ECO:0000256" key="1">
    <source>
        <dbReference type="SAM" id="SignalP"/>
    </source>
</evidence>
<dbReference type="EMBL" id="SBIW01000006">
    <property type="protein sequence ID" value="RWY51033.1"/>
    <property type="molecule type" value="Genomic_DNA"/>
</dbReference>
<protein>
    <submittedName>
        <fullName evidence="2">Uncharacterized protein</fullName>
    </submittedName>
</protein>